<sequence length="109" mass="10933">MIGSGPFGTFLLLSLYGSSDGDCCSEDTVAAATVATGGDVISTAAACVVATAGSGAPTPTVPAVLMPLTIAVDKSRKETSKATLPIAANCFCCSSDEQWLGVQADRSWV</sequence>
<evidence type="ECO:0000313" key="3">
    <source>
        <dbReference type="Proteomes" id="UP000324897"/>
    </source>
</evidence>
<name>A0A5J9WCH4_9POAL</name>
<protein>
    <recommendedName>
        <fullName evidence="4">Secreted protein</fullName>
    </recommendedName>
</protein>
<dbReference type="Gramene" id="TVU45607">
    <property type="protein sequence ID" value="TVU45607"/>
    <property type="gene ID" value="EJB05_05098"/>
</dbReference>
<reference evidence="2 3" key="1">
    <citation type="journal article" date="2019" name="Sci. Rep.">
        <title>A high-quality genome of Eragrostis curvula grass provides insights into Poaceae evolution and supports new strategies to enhance forage quality.</title>
        <authorList>
            <person name="Carballo J."/>
            <person name="Santos B.A.C.M."/>
            <person name="Zappacosta D."/>
            <person name="Garbus I."/>
            <person name="Selva J.P."/>
            <person name="Gallo C.A."/>
            <person name="Diaz A."/>
            <person name="Albertini E."/>
            <person name="Caccamo M."/>
            <person name="Echenique V."/>
        </authorList>
    </citation>
    <scope>NUCLEOTIDE SEQUENCE [LARGE SCALE GENOMIC DNA]</scope>
    <source>
        <strain evidence="3">cv. Victoria</strain>
        <tissue evidence="2">Leaf</tissue>
    </source>
</reference>
<feature type="signal peptide" evidence="1">
    <location>
        <begin position="1"/>
        <end position="21"/>
    </location>
</feature>
<keyword evidence="3" id="KW-1185">Reference proteome</keyword>
<gene>
    <name evidence="2" type="ORF">EJB05_05098</name>
</gene>
<evidence type="ECO:0000256" key="1">
    <source>
        <dbReference type="SAM" id="SignalP"/>
    </source>
</evidence>
<evidence type="ECO:0008006" key="4">
    <source>
        <dbReference type="Google" id="ProtNLM"/>
    </source>
</evidence>
<dbReference type="AlphaFoldDB" id="A0A5J9WCH4"/>
<keyword evidence="1" id="KW-0732">Signal</keyword>
<dbReference type="EMBL" id="RWGY01000004">
    <property type="protein sequence ID" value="TVU45607.1"/>
    <property type="molecule type" value="Genomic_DNA"/>
</dbReference>
<proteinExistence type="predicted"/>
<feature type="chain" id="PRO_5023832453" description="Secreted protein" evidence="1">
    <location>
        <begin position="22"/>
        <end position="109"/>
    </location>
</feature>
<dbReference type="Proteomes" id="UP000324897">
    <property type="component" value="Chromosome 5"/>
</dbReference>
<evidence type="ECO:0000313" key="2">
    <source>
        <dbReference type="EMBL" id="TVU45607.1"/>
    </source>
</evidence>
<organism evidence="2 3">
    <name type="scientific">Eragrostis curvula</name>
    <name type="common">weeping love grass</name>
    <dbReference type="NCBI Taxonomy" id="38414"/>
    <lineage>
        <taxon>Eukaryota</taxon>
        <taxon>Viridiplantae</taxon>
        <taxon>Streptophyta</taxon>
        <taxon>Embryophyta</taxon>
        <taxon>Tracheophyta</taxon>
        <taxon>Spermatophyta</taxon>
        <taxon>Magnoliopsida</taxon>
        <taxon>Liliopsida</taxon>
        <taxon>Poales</taxon>
        <taxon>Poaceae</taxon>
        <taxon>PACMAD clade</taxon>
        <taxon>Chloridoideae</taxon>
        <taxon>Eragrostideae</taxon>
        <taxon>Eragrostidinae</taxon>
        <taxon>Eragrostis</taxon>
    </lineage>
</organism>
<comment type="caution">
    <text evidence="2">The sequence shown here is derived from an EMBL/GenBank/DDBJ whole genome shotgun (WGS) entry which is preliminary data.</text>
</comment>
<accession>A0A5J9WCH4</accession>